<dbReference type="RefSeq" id="XP_005846465.1">
    <property type="nucleotide sequence ID" value="XM_005846403.1"/>
</dbReference>
<evidence type="ECO:0000256" key="2">
    <source>
        <dbReference type="ARBA" id="ARBA00022840"/>
    </source>
</evidence>
<dbReference type="STRING" id="554065.E1ZIN3"/>
<name>E1ZIN3_CHLVA</name>
<dbReference type="InterPro" id="IPR001054">
    <property type="entry name" value="A/G_cyclase"/>
</dbReference>
<feature type="region of interest" description="Disordered" evidence="3">
    <location>
        <begin position="3224"/>
        <end position="3315"/>
    </location>
</feature>
<protein>
    <recommendedName>
        <fullName evidence="4">Guanylate cyclase domain-containing protein</fullName>
    </recommendedName>
</protein>
<evidence type="ECO:0000313" key="6">
    <source>
        <dbReference type="Proteomes" id="UP000008141"/>
    </source>
</evidence>
<feature type="region of interest" description="Disordered" evidence="3">
    <location>
        <begin position="2359"/>
        <end position="2448"/>
    </location>
</feature>
<feature type="compositionally biased region" description="Low complexity" evidence="3">
    <location>
        <begin position="2359"/>
        <end position="2393"/>
    </location>
</feature>
<evidence type="ECO:0000313" key="5">
    <source>
        <dbReference type="EMBL" id="EFN54363.1"/>
    </source>
</evidence>
<feature type="compositionally biased region" description="Polar residues" evidence="3">
    <location>
        <begin position="1339"/>
        <end position="1350"/>
    </location>
</feature>
<dbReference type="GeneID" id="17353721"/>
<feature type="region of interest" description="Disordered" evidence="3">
    <location>
        <begin position="1324"/>
        <end position="1352"/>
    </location>
</feature>
<dbReference type="OrthoDB" id="516002at2759"/>
<keyword evidence="6" id="KW-1185">Reference proteome</keyword>
<evidence type="ECO:0000256" key="3">
    <source>
        <dbReference type="SAM" id="MobiDB-lite"/>
    </source>
</evidence>
<feature type="region of interest" description="Disordered" evidence="3">
    <location>
        <begin position="1368"/>
        <end position="1397"/>
    </location>
</feature>
<dbReference type="SUPFAM" id="SSF55073">
    <property type="entry name" value="Nucleotide cyclase"/>
    <property type="match status" value="2"/>
</dbReference>
<feature type="compositionally biased region" description="Low complexity" evidence="3">
    <location>
        <begin position="2415"/>
        <end position="2433"/>
    </location>
</feature>
<evidence type="ECO:0000259" key="4">
    <source>
        <dbReference type="PROSITE" id="PS50125"/>
    </source>
</evidence>
<feature type="compositionally biased region" description="Low complexity" evidence="3">
    <location>
        <begin position="3266"/>
        <end position="3286"/>
    </location>
</feature>
<reference evidence="5 6" key="1">
    <citation type="journal article" date="2010" name="Plant Cell">
        <title>The Chlorella variabilis NC64A genome reveals adaptation to photosymbiosis, coevolution with viruses, and cryptic sex.</title>
        <authorList>
            <person name="Blanc G."/>
            <person name="Duncan G."/>
            <person name="Agarkova I."/>
            <person name="Borodovsky M."/>
            <person name="Gurnon J."/>
            <person name="Kuo A."/>
            <person name="Lindquist E."/>
            <person name="Lucas S."/>
            <person name="Pangilinan J."/>
            <person name="Polle J."/>
            <person name="Salamov A."/>
            <person name="Terry A."/>
            <person name="Yamada T."/>
            <person name="Dunigan D.D."/>
            <person name="Grigoriev I.V."/>
            <person name="Claverie J.M."/>
            <person name="Van Etten J.L."/>
        </authorList>
    </citation>
    <scope>NUCLEOTIDE SEQUENCE [LARGE SCALE GENOMIC DNA]</scope>
    <source>
        <strain evidence="5 6">NC64A</strain>
    </source>
</reference>
<feature type="domain" description="Guanylate cyclase" evidence="4">
    <location>
        <begin position="745"/>
        <end position="805"/>
    </location>
</feature>
<feature type="compositionally biased region" description="Low complexity" evidence="3">
    <location>
        <begin position="514"/>
        <end position="536"/>
    </location>
</feature>
<dbReference type="InterPro" id="IPR027417">
    <property type="entry name" value="P-loop_NTPase"/>
</dbReference>
<proteinExistence type="predicted"/>
<feature type="domain" description="Guanylate cyclase" evidence="4">
    <location>
        <begin position="1736"/>
        <end position="1883"/>
    </location>
</feature>
<dbReference type="SUPFAM" id="SSF52540">
    <property type="entry name" value="P-loop containing nucleoside triphosphate hydrolases"/>
    <property type="match status" value="2"/>
</dbReference>
<dbReference type="GO" id="GO:0005737">
    <property type="term" value="C:cytoplasm"/>
    <property type="evidence" value="ECO:0007669"/>
    <property type="project" value="TreeGrafter"/>
</dbReference>
<feature type="region of interest" description="Disordered" evidence="3">
    <location>
        <begin position="1186"/>
        <end position="1278"/>
    </location>
</feature>
<dbReference type="CDD" id="cd07302">
    <property type="entry name" value="CHD"/>
    <property type="match status" value="1"/>
</dbReference>
<feature type="region of interest" description="Disordered" evidence="3">
    <location>
        <begin position="3051"/>
        <end position="3092"/>
    </location>
</feature>
<gene>
    <name evidence="5" type="ORF">CHLNCDRAFT_53186</name>
</gene>
<dbReference type="GO" id="GO:0005524">
    <property type="term" value="F:ATP binding"/>
    <property type="evidence" value="ECO:0007669"/>
    <property type="project" value="UniProtKB-KW"/>
</dbReference>
<feature type="region of interest" description="Disordered" evidence="3">
    <location>
        <begin position="1423"/>
        <end position="1444"/>
    </location>
</feature>
<feature type="compositionally biased region" description="Low complexity" evidence="3">
    <location>
        <begin position="1425"/>
        <end position="1435"/>
    </location>
</feature>
<dbReference type="OMA" id="RSEYTVF"/>
<organism evidence="6">
    <name type="scientific">Chlorella variabilis</name>
    <name type="common">Green alga</name>
    <dbReference type="NCBI Taxonomy" id="554065"/>
    <lineage>
        <taxon>Eukaryota</taxon>
        <taxon>Viridiplantae</taxon>
        <taxon>Chlorophyta</taxon>
        <taxon>core chlorophytes</taxon>
        <taxon>Trebouxiophyceae</taxon>
        <taxon>Chlorellales</taxon>
        <taxon>Chlorellaceae</taxon>
        <taxon>Chlorella clade</taxon>
        <taxon>Chlorella</taxon>
    </lineage>
</organism>
<dbReference type="Gene3D" id="3.40.50.300">
    <property type="entry name" value="P-loop containing nucleotide triphosphate hydrolases"/>
    <property type="match status" value="1"/>
</dbReference>
<dbReference type="eggNOG" id="ENOG502QPPT">
    <property type="taxonomic scope" value="Eukaryota"/>
</dbReference>
<dbReference type="Proteomes" id="UP000008141">
    <property type="component" value="Unassembled WGS sequence"/>
</dbReference>
<feature type="region of interest" description="Disordered" evidence="3">
    <location>
        <begin position="2297"/>
        <end position="2332"/>
    </location>
</feature>
<feature type="region of interest" description="Disordered" evidence="3">
    <location>
        <begin position="344"/>
        <end position="374"/>
    </location>
</feature>
<feature type="compositionally biased region" description="Low complexity" evidence="3">
    <location>
        <begin position="471"/>
        <end position="482"/>
    </location>
</feature>
<feature type="compositionally biased region" description="Low complexity" evidence="3">
    <location>
        <begin position="3071"/>
        <end position="3092"/>
    </location>
</feature>
<dbReference type="InterPro" id="IPR029787">
    <property type="entry name" value="Nucleotide_cyclase"/>
</dbReference>
<dbReference type="PANTHER" id="PTHR16305">
    <property type="entry name" value="TESTICULAR SOLUBLE ADENYLYL CYCLASE"/>
    <property type="match status" value="1"/>
</dbReference>
<feature type="region of interest" description="Disordered" evidence="3">
    <location>
        <begin position="51"/>
        <end position="77"/>
    </location>
</feature>
<sequence length="3414" mass="357470">MAKLVRKPGQPRPLRAVLLSVFALAVAMLCTALAWSYLRGTAPSCIPSPGATAAGAPGRATAAGAPGHTAAAGTSTKQAHPQPVVLLMVGRTGSSILTDVLNRHPSVLFVGEMYNHPKFWVPKQDVEGFYLKGRYRRVYERWLHNQVHRDRVPQKQYDALRWVGMKVNTRTAQFAPGTPHWKVLAGMHPKVLCLHRRNDVKAVISEHRALTLASLCKTYSHVPGHNCTIPAKWRMDVPTFRESLAERLNTSRRHLDVCRYAAARHTTLMLAYEDILDFGLARTADRLFEFLGLAPEERGELVAGIRSGTEPVAFEKTTPDNLHNSLENIDELILAAREIRPPSACLRHSGGSGGGSETASLRSGGGEASASVRASMQAACPSEAGSTKSSVTLESVMSQLYHAAPRNGPSQCRVLLPGLDLMEHGLHHLDLQSDGGDLPVVSAPRGVDLRVAISQAISLHLETSSSSVHGAAAAYQQPQQQQGSLPGTPASLPCGLSSSGGTPLVPVRLGPSPQAGLAAADEQQQQQQQGQVGAGARHAPLPPAPHGMRYARASGGGSSPSLPAILEPGGPSAPFSGLLPSLEPPASSRVAGAEEAAGAAAAEPADAAPGGGAQGERPRATTWDQLDLLPGEPPPVRLAGGRPWSYDGAASTALLSSPRALRPSPIDIAYRARAAARMWPMLAPFVPRMLRRYILRSHPPPGSSLVGDGSPVHDSIGKALASKAAAPPQSLSRVMRPCMDTFPAAVMVADVSGFTALTETLGAKGSAGVELLTKCMNRYFTQVIDLLLLYGGDVEKFAGDCMIVVFVPTLAEVAGSDDGGLAAATLRAVTCGAELTERFGAMRMLPNGEVVAIPAAERWAAEDDAYRQAAADAGTPTGEGQGRLHQHFDTIKDMIGAAPNLLARPTGRALSVAHGSARVAAHAAGSGARMASMAAGSSAKAAASALGKAAAAPQRRLRSASASIVQRASGKAPASAFAVLAAVGSLDASPDISRSSSMGSGLLRCNSSPDGRLLAEAAGALAAGEGKAVAAPEPLPQSPLSPVRAIVRQGRNLASAVMSRLSRSSSPGVLPGRSLQQAGHQGSGGAPAAEGQEGMMGPEASAGTSGSGGDAAAGAARDASDERLQRERRLHEQALAELVVLAGPASALRPPELPSAAGTAEAAEQRYQEQLAQYRRTSLPHARLAKTAGISTGLRPVSRTSTAPPDVGDLLSSIAAEHQRQMVQQADPPPHPTQRAGGPGALTAARGSSSGSGEQAPVRSVAGSPSKPAQGMQQLASVPSGSALELEKHAEHASDVAAAMGSSQDLEPFTSATSAAATQLLLNDSAHQGGPGDWGTAAAPSNRSAAWTTQLKRRPSVVRRLLSAAAGPWRGRSVSSSPDAQHVAQAGDASVADCQDSSMSGASLAPWSASLAELSNGLGLPGTISPSSCSPPSVSRFGGHGQDMHRSLDLRRSYDSRHSHGSRDWRRSYGGAASGVAPTAAAALLQGSTYAHADVRSGEGGGGQQPAQGPAMQQQVLLSLKVMVAAGTACAFHVGGGQDSAFEDVPGLPRWEFFIGDPPQPAEDDGDPQRPRPPIWQLRTAEQYAISGEVVLSPEVVDLVGGSCLLEPLGDGNACLLQLLDAYQLPPEARCRAAPCDALALLASSVSHRSIPPWPGCAACREACCRWLQVQEEADSGTSLEQAAKQIARERAALAALPEVAQGHALQLMRMHLLENVRIRVEAGHIDYVNELRVGTVLFLGFPSLLEPPPRTGSGTARTGLGAVQACMEVVQKRMRQHDGSFLQASERASCGCARHRSLGAFRCDEKGFLAICAFGLPGRSHEDGPARGIQAALAIVEAVKRRGGRACCGVTTGQLFCAMVGSQRRSEYTVFGNAINLSARLMVRARDRFADVYCDATTQQLAKNKAVYRQLDAVRVKGRQQPVEIFEVASLDLEGATAPGQRLLHSPLGPQPLPAVPPVAAAAAVAAAAGLTEARSRRSSFAPSPQQRLSGAVLGSGGALESLASALAPQLLQLQPQAEELPQAPTAQGSDSLGLGDRLLSIASTAAAPIKLAPNAPMIARESELAAITERCVELVQQKRGGVVMVEGEAGMGKSRLVEELQQSELGGVYDSCNLFLGLGRRERKSQALYPWRRVLREMFHHDRQLGQVYCLKDLQPTVVVTELALRLQEGVPDFAQWRHLLADALELPLSEFPAALPTPEQHRKLLLEQRHLEGGSPPQGLQGSPPHLDFLEAAQQLAATVSTSPGALLHSAEAGLGEEEEAFLSGPDRARSFAARMKRSASLTLGMLAPRHHDHGTWEVQDSGRSQSPTVSELDRLRATATPSPRKMSRILKQQEVTVWQQAKLAAAAAERPALLHGAPSSVSSGDGSGSDSSSDSGSYSSSPASSFTGSVHSIPGTPTTAQLGSEGGGDGSARLGSSSLRGKSRNSSLGRGRGQQPWPMQRSVTSRAGVLALRSSTPAREISTHLRAKKVQELVVAVIREFIAAYGPLVLVLEDLHHFDTASWRLLTTAIGDEVLRQSVLFILTYRPNFGALSPALRQRPGGKELRYHRVQVAYRTLLAQPSALHLVLQPFNVEQSCQFVSAALGGAQVPPEVAVLLWERSNGLPSFLEQLLFVQTQLQTAANGEVGILRPGRHGTVEEVQAVAQAGLDFIRNNVSINSIITDRVDRLRPEEQLTLKATHPQHPPLPAVEASLCALEAATFLRQDPQDVSTWRFCQVLARDVVYEMVPKELRRDWHAAAAAAMEAFSSAQFRLPPSTIAWHWSQSCRDVEASQWQRSFHAVEWWERSAAASLDNGGYADALPLLQKAQDVAAALEDYFTGHSRSFFLMHHQSLLASSGAASVAEAMGSLLLAGASTGLTADTAASTRGSAMPPVLSGSANLLPLVPRLRRAHWERCMAAMCIAAEATDESVHDAKAHCLLALHLLGVPLPSSEEFWAWQAAQQHWWSGPRLWGALPACACASADEDPLQRRVADLEGGAYAWMARPDAALTGSADPSGRGSQSRGKRRGMPAAGPATLAPARAAAGVLPRSNIAQLDSGGHWQLVHPSAAAQKPSPAGRLGTDGKEQQQAPAPSNASAAGTHSGADGSSDAFGSFAAWPSPAAGQGGVASGAFGSISLSPTSAGQQPHADRMLLGVAAGDSRALLHPSPFELPLAAALPAAAATAPPPAETEAACGTAALPAVAQAGGLTAAAGDGLTLLRPRSSHLAALLDTAAAANSAAGRRSGAPPLPLQQQPTPQLSAMVAASSQQQRQSDGYRRWEAAGLLAAAEAGGEQQEQVSQPQPQPPPPQQQPQQQQPASLHPHGDVASMSVGPAFSARASDLGLHEQHAAVVQQHQEQVQKRAVAFGLAGRDERYSPLARAEAAVVLDLLCSLLVAQPQVDVEGLRYVRWACTHLQPTAGPLSRCRAGV</sequence>
<feature type="compositionally biased region" description="Low complexity" evidence="3">
    <location>
        <begin position="51"/>
        <end position="74"/>
    </location>
</feature>
<feature type="compositionally biased region" description="Low complexity" evidence="3">
    <location>
        <begin position="591"/>
        <end position="608"/>
    </location>
</feature>
<evidence type="ECO:0000256" key="1">
    <source>
        <dbReference type="ARBA" id="ARBA00022741"/>
    </source>
</evidence>
<feature type="region of interest" description="Disordered" evidence="3">
    <location>
        <begin position="2993"/>
        <end position="3020"/>
    </location>
</feature>
<keyword evidence="2" id="KW-0067">ATP-binding</keyword>
<feature type="compositionally biased region" description="Low complexity" evidence="3">
    <location>
        <begin position="1057"/>
        <end position="1075"/>
    </location>
</feature>
<dbReference type="EMBL" id="GL433848">
    <property type="protein sequence ID" value="EFN54363.1"/>
    <property type="molecule type" value="Genomic_DNA"/>
</dbReference>
<feature type="region of interest" description="Disordered" evidence="3">
    <location>
        <begin position="1553"/>
        <end position="1573"/>
    </location>
</feature>
<dbReference type="KEGG" id="cvr:CHLNCDRAFT_53186"/>
<accession>E1ZIN3</accession>
<dbReference type="PROSITE" id="PS50125">
    <property type="entry name" value="GUANYLATE_CYCLASE_2"/>
    <property type="match status" value="2"/>
</dbReference>
<feature type="region of interest" description="Disordered" evidence="3">
    <location>
        <begin position="470"/>
        <end position="619"/>
    </location>
</feature>
<dbReference type="GO" id="GO:0009190">
    <property type="term" value="P:cyclic nucleotide biosynthetic process"/>
    <property type="evidence" value="ECO:0007669"/>
    <property type="project" value="InterPro"/>
</dbReference>
<feature type="region of interest" description="Disordered" evidence="3">
    <location>
        <begin position="1057"/>
        <end position="1126"/>
    </location>
</feature>
<dbReference type="GO" id="GO:0035556">
    <property type="term" value="P:intracellular signal transduction"/>
    <property type="evidence" value="ECO:0007669"/>
    <property type="project" value="InterPro"/>
</dbReference>
<dbReference type="Gene3D" id="3.30.70.1230">
    <property type="entry name" value="Nucleotide cyclase"/>
    <property type="match status" value="2"/>
</dbReference>
<dbReference type="GO" id="GO:0004016">
    <property type="term" value="F:adenylate cyclase activity"/>
    <property type="evidence" value="ECO:0007669"/>
    <property type="project" value="TreeGrafter"/>
</dbReference>
<dbReference type="InParanoid" id="E1ZIN3"/>
<dbReference type="PANTHER" id="PTHR16305:SF28">
    <property type="entry name" value="GUANYLATE CYCLASE DOMAIN-CONTAINING PROTEIN"/>
    <property type="match status" value="1"/>
</dbReference>
<keyword evidence="1" id="KW-0547">Nucleotide-binding</keyword>